<dbReference type="EMBL" id="JBBWRZ010000001">
    <property type="protein sequence ID" value="KAK8246246.1"/>
    <property type="molecule type" value="Genomic_DNA"/>
</dbReference>
<evidence type="ECO:0000313" key="2">
    <source>
        <dbReference type="EMBL" id="KAK8246246.1"/>
    </source>
</evidence>
<reference evidence="2 3" key="1">
    <citation type="submission" date="2024-04" db="EMBL/GenBank/DDBJ databases">
        <title>Phyllosticta paracitricarpa is synonymous to the EU quarantine fungus P. citricarpa based on phylogenomic analyses.</title>
        <authorList>
            <consortium name="Lawrence Berkeley National Laboratory"/>
            <person name="Van Ingen-Buijs V.A."/>
            <person name="Van Westerhoven A.C."/>
            <person name="Haridas S."/>
            <person name="Skiadas P."/>
            <person name="Martin F."/>
            <person name="Groenewald J.Z."/>
            <person name="Crous P.W."/>
            <person name="Seidl M.F."/>
        </authorList>
    </citation>
    <scope>NUCLEOTIDE SEQUENCE [LARGE SCALE GENOMIC DNA]</scope>
    <source>
        <strain evidence="2 3">CBS 123374</strain>
    </source>
</reference>
<organism evidence="2 3">
    <name type="scientific">Phyllosticta capitalensis</name>
    <dbReference type="NCBI Taxonomy" id="121624"/>
    <lineage>
        <taxon>Eukaryota</taxon>
        <taxon>Fungi</taxon>
        <taxon>Dikarya</taxon>
        <taxon>Ascomycota</taxon>
        <taxon>Pezizomycotina</taxon>
        <taxon>Dothideomycetes</taxon>
        <taxon>Dothideomycetes incertae sedis</taxon>
        <taxon>Botryosphaeriales</taxon>
        <taxon>Phyllostictaceae</taxon>
        <taxon>Phyllosticta</taxon>
    </lineage>
</organism>
<feature type="region of interest" description="Disordered" evidence="1">
    <location>
        <begin position="151"/>
        <end position="175"/>
    </location>
</feature>
<proteinExistence type="predicted"/>
<protein>
    <submittedName>
        <fullName evidence="2">Uncharacterized protein</fullName>
    </submittedName>
</protein>
<keyword evidence="3" id="KW-1185">Reference proteome</keyword>
<name>A0ABR1Z2J2_9PEZI</name>
<gene>
    <name evidence="2" type="ORF">HDK90DRAFT_5480</name>
</gene>
<evidence type="ECO:0000313" key="3">
    <source>
        <dbReference type="Proteomes" id="UP001492380"/>
    </source>
</evidence>
<evidence type="ECO:0000256" key="1">
    <source>
        <dbReference type="SAM" id="MobiDB-lite"/>
    </source>
</evidence>
<dbReference type="Proteomes" id="UP001492380">
    <property type="component" value="Unassembled WGS sequence"/>
</dbReference>
<sequence>MLSSCITFNCPARWPCGCRVFFVMRFLPSFFPTNADPTFAFLEAEKLSSPWSQAPTLESSPREQSFQVLSTFDPLAPRIARTHATIPLVHPAVCHNAALLHSRRSPPVTKAACQAIIQVGRRPLLFAPCTPFHFGLAPTVSLAHARQIMAAGQTAQTSPSHAPNPGIQGQPQKQVPTVSSAQLFSSAVAAMHVLATPLTPGAKPVGPFRLFGIPLLHYS</sequence>
<comment type="caution">
    <text evidence="2">The sequence shown here is derived from an EMBL/GenBank/DDBJ whole genome shotgun (WGS) entry which is preliminary data.</text>
</comment>
<feature type="compositionally biased region" description="Polar residues" evidence="1">
    <location>
        <begin position="153"/>
        <end position="175"/>
    </location>
</feature>
<accession>A0ABR1Z2J2</accession>